<dbReference type="EMBL" id="CAJNIZ010035480">
    <property type="protein sequence ID" value="CAE7559659.1"/>
    <property type="molecule type" value="Genomic_DNA"/>
</dbReference>
<keyword evidence="3" id="KW-1185">Reference proteome</keyword>
<reference evidence="2" key="1">
    <citation type="submission" date="2021-02" db="EMBL/GenBank/DDBJ databases">
        <authorList>
            <person name="Dougan E. K."/>
            <person name="Rhodes N."/>
            <person name="Thang M."/>
            <person name="Chan C."/>
        </authorList>
    </citation>
    <scope>NUCLEOTIDE SEQUENCE</scope>
</reference>
<accession>A0A812UB41</accession>
<organism evidence="2 3">
    <name type="scientific">Symbiodinium pilosum</name>
    <name type="common">Dinoflagellate</name>
    <dbReference type="NCBI Taxonomy" id="2952"/>
    <lineage>
        <taxon>Eukaryota</taxon>
        <taxon>Sar</taxon>
        <taxon>Alveolata</taxon>
        <taxon>Dinophyceae</taxon>
        <taxon>Suessiales</taxon>
        <taxon>Symbiodiniaceae</taxon>
        <taxon>Symbiodinium</taxon>
    </lineage>
</organism>
<protein>
    <submittedName>
        <fullName evidence="2">Uncharacterized protein</fullName>
    </submittedName>
</protein>
<feature type="non-terminal residue" evidence="2">
    <location>
        <position position="1"/>
    </location>
</feature>
<dbReference type="Proteomes" id="UP000649617">
    <property type="component" value="Unassembled WGS sequence"/>
</dbReference>
<feature type="region of interest" description="Disordered" evidence="1">
    <location>
        <begin position="1"/>
        <end position="67"/>
    </location>
</feature>
<dbReference type="AlphaFoldDB" id="A0A812UB41"/>
<evidence type="ECO:0000256" key="1">
    <source>
        <dbReference type="SAM" id="MobiDB-lite"/>
    </source>
</evidence>
<sequence>MSGPGAGRPIPLQSSVSAGKGKGKTGKPALPSPKGKGKLLQSSWTPPARHATPQQGNQGQGRDTWRQKAEANHLDNLDIDWMPDGFQAGRVSLIDLDKFVSLVRCPTSGLPRDVYVHQSVADPSALALNDVVCFKVHMNSKGLPQASAPFWKRVGIESSETFARFGEFQGLVVRSETGPLTVDCPDVTQLHGRDA</sequence>
<gene>
    <name evidence="2" type="ORF">SPIL2461_LOCUS14944</name>
</gene>
<proteinExistence type="predicted"/>
<feature type="compositionally biased region" description="Polar residues" evidence="1">
    <location>
        <begin position="52"/>
        <end position="61"/>
    </location>
</feature>
<dbReference type="OrthoDB" id="420969at2759"/>
<comment type="caution">
    <text evidence="2">The sequence shown here is derived from an EMBL/GenBank/DDBJ whole genome shotgun (WGS) entry which is preliminary data.</text>
</comment>
<name>A0A812UB41_SYMPI</name>
<evidence type="ECO:0000313" key="3">
    <source>
        <dbReference type="Proteomes" id="UP000649617"/>
    </source>
</evidence>
<evidence type="ECO:0000313" key="2">
    <source>
        <dbReference type="EMBL" id="CAE7559659.1"/>
    </source>
</evidence>